<accession>A0A289ZIS5</accession>
<sequence length="144" mass="16370">MALANEPAGEVVLVSCKVKSLGLEFISELTYKMEEDVSVIAGQSVQRLLNEVRKLAASVNKRTFFLIYPWEFLKVSCESDIDYISLFEEAIKDTLVTLLIFHKPSTFKYNDGTHPKLRGKIKTSYRLSKTEFSRTIVKVKGKLC</sequence>
<dbReference type="EMBL" id="MF285618">
    <property type="protein sequence ID" value="ATA65562.1"/>
    <property type="molecule type" value="Genomic_DNA"/>
</dbReference>
<keyword evidence="2" id="KW-1185">Reference proteome</keyword>
<evidence type="ECO:0000313" key="2">
    <source>
        <dbReference type="Proteomes" id="UP000223363"/>
    </source>
</evidence>
<gene>
    <name evidence="1" type="ORF">2050HW_00227</name>
</gene>
<organism evidence="1 2">
    <name type="scientific">Serratia phage vB_SmaM_ 2050HW</name>
    <dbReference type="NCBI Taxonomy" id="2024252"/>
    <lineage>
        <taxon>Viruses</taxon>
        <taxon>Duplodnaviria</taxon>
        <taxon>Heunggongvirae</taxon>
        <taxon>Uroviricota</taxon>
        <taxon>Caudoviricetes</taxon>
        <taxon>Chimalliviridae</taxon>
        <taxon>Moabitevirus</taxon>
        <taxon>Moabitevirus mv2050HW</taxon>
    </lineage>
</organism>
<proteinExistence type="predicted"/>
<name>A0A289ZIS5_9CAUD</name>
<dbReference type="Proteomes" id="UP000223363">
    <property type="component" value="Segment"/>
</dbReference>
<reference evidence="2" key="1">
    <citation type="submission" date="2017-06" db="EMBL/GenBank/DDBJ databases">
        <authorList>
            <person name="Zhao X."/>
        </authorList>
    </citation>
    <scope>NUCLEOTIDE SEQUENCE [LARGE SCALE GENOMIC DNA]</scope>
</reference>
<evidence type="ECO:0000313" key="1">
    <source>
        <dbReference type="EMBL" id="ATA65562.1"/>
    </source>
</evidence>
<protein>
    <submittedName>
        <fullName evidence="1">Uncharacterized protein</fullName>
    </submittedName>
</protein>